<gene>
    <name evidence="11" type="ORF">CCAP1982_LOCUS5151</name>
</gene>
<keyword evidence="5" id="KW-0552">Olfaction</keyword>
<evidence type="ECO:0000256" key="7">
    <source>
        <dbReference type="ARBA" id="ARBA00023136"/>
    </source>
</evidence>
<comment type="subcellular location">
    <subcellularLocation>
        <location evidence="1">Cell membrane</location>
        <topology evidence="1">Multi-pass membrane protein</topology>
    </subcellularLocation>
</comment>
<dbReference type="GO" id="GO:0007165">
    <property type="term" value="P:signal transduction"/>
    <property type="evidence" value="ECO:0007669"/>
    <property type="project" value="UniProtKB-KW"/>
</dbReference>
<proteinExistence type="predicted"/>
<dbReference type="GO" id="GO:0005549">
    <property type="term" value="F:odorant binding"/>
    <property type="evidence" value="ECO:0007669"/>
    <property type="project" value="InterPro"/>
</dbReference>
<keyword evidence="7 10" id="KW-0472">Membrane</keyword>
<dbReference type="AlphaFoldDB" id="A0A811UB41"/>
<name>A0A811UB41_CERCA</name>
<evidence type="ECO:0000256" key="3">
    <source>
        <dbReference type="ARBA" id="ARBA00022606"/>
    </source>
</evidence>
<organism evidence="11 12">
    <name type="scientific">Ceratitis capitata</name>
    <name type="common">Mediterranean fruit fly</name>
    <name type="synonym">Tephritis capitata</name>
    <dbReference type="NCBI Taxonomy" id="7213"/>
    <lineage>
        <taxon>Eukaryota</taxon>
        <taxon>Metazoa</taxon>
        <taxon>Ecdysozoa</taxon>
        <taxon>Arthropoda</taxon>
        <taxon>Hexapoda</taxon>
        <taxon>Insecta</taxon>
        <taxon>Pterygota</taxon>
        <taxon>Neoptera</taxon>
        <taxon>Endopterygota</taxon>
        <taxon>Diptera</taxon>
        <taxon>Brachycera</taxon>
        <taxon>Muscomorpha</taxon>
        <taxon>Tephritoidea</taxon>
        <taxon>Tephritidae</taxon>
        <taxon>Ceratitis</taxon>
        <taxon>Ceratitis</taxon>
    </lineage>
</organism>
<comment type="caution">
    <text evidence="11">The sequence shown here is derived from an EMBL/GenBank/DDBJ whole genome shotgun (WGS) entry which is preliminary data.</text>
</comment>
<evidence type="ECO:0000256" key="10">
    <source>
        <dbReference type="SAM" id="Phobius"/>
    </source>
</evidence>
<dbReference type="EMBL" id="CAJHJT010000001">
    <property type="protein sequence ID" value="CAD6996482.1"/>
    <property type="molecule type" value="Genomic_DNA"/>
</dbReference>
<dbReference type="PANTHER" id="PTHR21137:SF35">
    <property type="entry name" value="ODORANT RECEPTOR 19A-RELATED"/>
    <property type="match status" value="1"/>
</dbReference>
<dbReference type="PANTHER" id="PTHR21137">
    <property type="entry name" value="ODORANT RECEPTOR"/>
    <property type="match status" value="1"/>
</dbReference>
<evidence type="ECO:0000313" key="11">
    <source>
        <dbReference type="EMBL" id="CAD6996482.1"/>
    </source>
</evidence>
<dbReference type="OrthoDB" id="6604226at2759"/>
<evidence type="ECO:0000256" key="1">
    <source>
        <dbReference type="ARBA" id="ARBA00004651"/>
    </source>
</evidence>
<dbReference type="Pfam" id="PF02949">
    <property type="entry name" value="7tm_6"/>
    <property type="match status" value="1"/>
</dbReference>
<dbReference type="Proteomes" id="UP000606786">
    <property type="component" value="Unassembled WGS sequence"/>
</dbReference>
<feature type="transmembrane region" description="Helical" evidence="10">
    <location>
        <begin position="178"/>
        <end position="199"/>
    </location>
</feature>
<reference evidence="11" key="1">
    <citation type="submission" date="2020-11" db="EMBL/GenBank/DDBJ databases">
        <authorList>
            <person name="Whitehead M."/>
        </authorList>
    </citation>
    <scope>NUCLEOTIDE SEQUENCE</scope>
    <source>
        <strain evidence="11">EGII</strain>
    </source>
</reference>
<evidence type="ECO:0000256" key="4">
    <source>
        <dbReference type="ARBA" id="ARBA00022692"/>
    </source>
</evidence>
<evidence type="ECO:0000256" key="8">
    <source>
        <dbReference type="ARBA" id="ARBA00023170"/>
    </source>
</evidence>
<keyword evidence="9" id="KW-0807">Transducer</keyword>
<keyword evidence="4 10" id="KW-0812">Transmembrane</keyword>
<dbReference type="InterPro" id="IPR004117">
    <property type="entry name" value="7tm6_olfct_rcpt"/>
</dbReference>
<accession>A0A811UB41</accession>
<evidence type="ECO:0000256" key="2">
    <source>
        <dbReference type="ARBA" id="ARBA00022475"/>
    </source>
</evidence>
<feature type="transmembrane region" description="Helical" evidence="10">
    <location>
        <begin position="137"/>
        <end position="158"/>
    </location>
</feature>
<dbReference type="GO" id="GO:0004984">
    <property type="term" value="F:olfactory receptor activity"/>
    <property type="evidence" value="ECO:0007669"/>
    <property type="project" value="InterPro"/>
</dbReference>
<evidence type="ECO:0000313" key="12">
    <source>
        <dbReference type="Proteomes" id="UP000606786"/>
    </source>
</evidence>
<evidence type="ECO:0000256" key="5">
    <source>
        <dbReference type="ARBA" id="ARBA00022725"/>
    </source>
</evidence>
<evidence type="ECO:0000256" key="6">
    <source>
        <dbReference type="ARBA" id="ARBA00022989"/>
    </source>
</evidence>
<protein>
    <submittedName>
        <fullName evidence="11">(Mediterranean fruit fly) hypothetical protein</fullName>
    </submittedName>
</protein>
<evidence type="ECO:0000256" key="9">
    <source>
        <dbReference type="ARBA" id="ARBA00023224"/>
    </source>
</evidence>
<dbReference type="GO" id="GO:0005886">
    <property type="term" value="C:plasma membrane"/>
    <property type="evidence" value="ECO:0007669"/>
    <property type="project" value="UniProtKB-SubCell"/>
</dbReference>
<sequence>MDKLRAVIFDRVGLSTKDSFDLLYLNWWLNGNTSWKPHRLGHILHMTICWCLKFFAPVTYFKGFLIALSTSTITTALYNLQATLDVMVAPFKAVVIAKHMHRLRTLTEVFNRLDDRYHNPRERAQIDEGVIICRQIICFYCAVYSGYAVMTWLGALIAGKMPHYLWFPYFDSIPNETLRYWLQFTFEALFIHFMLNVSYTNDVFPVIYMRALRTHVKLLAERVSRVGSNPELSAEEHHRELVDCIVAHREIL</sequence>
<keyword evidence="2" id="KW-1003">Cell membrane</keyword>
<keyword evidence="8" id="KW-0675">Receptor</keyword>
<keyword evidence="12" id="KW-1185">Reference proteome</keyword>
<keyword evidence="6 10" id="KW-1133">Transmembrane helix</keyword>
<keyword evidence="3" id="KW-0716">Sensory transduction</keyword>